<dbReference type="RefSeq" id="XP_031855430.1">
    <property type="nucleotide sequence ID" value="XM_031999539.1"/>
</dbReference>
<protein>
    <recommendedName>
        <fullName evidence="3">Stationary phase protein 5</fullName>
    </recommendedName>
</protein>
<organism evidence="1 2">
    <name type="scientific">Magnusiomyces paraingens</name>
    <dbReference type="NCBI Taxonomy" id="2606893"/>
    <lineage>
        <taxon>Eukaryota</taxon>
        <taxon>Fungi</taxon>
        <taxon>Dikarya</taxon>
        <taxon>Ascomycota</taxon>
        <taxon>Saccharomycotina</taxon>
        <taxon>Dipodascomycetes</taxon>
        <taxon>Dipodascales</taxon>
        <taxon>Dipodascaceae</taxon>
        <taxon>Magnusiomyces</taxon>
    </lineage>
</organism>
<dbReference type="PANTHER" id="PTHR42342:SF1">
    <property type="entry name" value="STATIONARY PHASE PROTEIN 5"/>
    <property type="match status" value="1"/>
</dbReference>
<evidence type="ECO:0008006" key="3">
    <source>
        <dbReference type="Google" id="ProtNLM"/>
    </source>
</evidence>
<name>A0A5E8BXB5_9ASCO</name>
<sequence length="424" mass="48522">MNGLLQFRGILSSFRQYARNAKRNLKLSLLNHISERLGRQARPALARVPVHNRRSRFPRIEHFKAREYHTIGPFRFYCPARAMCHKFATMRYFSTIQTRNVRPYLFSSNYAYYCSNKLTAYRAFSSAAASFFSRDRGKIPQFSFWKSKFNDSVQEDLRKRVTQNLRKRFVHSQSLNIKPVDVIRNSFINRLKSPRHRPLGPPSFIFPQPSLEISLRDVASSMTSSLPSFTVLTRAFHSTPETGSYVDFDMTPNLTVPPVTQLSTEIVDRVVDDIERHIDELRAMADNIRKLSSLGELPISIEDRAIRVYFPNCEPEQVNSLLNEAEVTQGVIRSHNDSNIVSPIDSSSESSYYMNTETESVSTSSGFYYQDMESISRRNSLSSAGSLDIGRIRGFSEHSMTSPPPLTTTTPTYDTFSEGYTFLS</sequence>
<evidence type="ECO:0000313" key="1">
    <source>
        <dbReference type="EMBL" id="VVT56113.1"/>
    </source>
</evidence>
<proteinExistence type="predicted"/>
<dbReference type="EMBL" id="CABVLU010000004">
    <property type="protein sequence ID" value="VVT56113.1"/>
    <property type="molecule type" value="Genomic_DNA"/>
</dbReference>
<gene>
    <name evidence="1" type="ORF">SAPINGB_P004824</name>
</gene>
<dbReference type="PANTHER" id="PTHR42342">
    <property type="entry name" value="STATIONARY PHASE PROTEIN 5"/>
    <property type="match status" value="1"/>
</dbReference>
<dbReference type="GO" id="GO:0070628">
    <property type="term" value="F:proteasome binding"/>
    <property type="evidence" value="ECO:0007669"/>
    <property type="project" value="InterPro"/>
</dbReference>
<evidence type="ECO:0000313" key="2">
    <source>
        <dbReference type="Proteomes" id="UP000398389"/>
    </source>
</evidence>
<dbReference type="InterPro" id="IPR038816">
    <property type="entry name" value="Stationary_phase_5"/>
</dbReference>
<dbReference type="Proteomes" id="UP000398389">
    <property type="component" value="Unassembled WGS sequence"/>
</dbReference>
<dbReference type="OrthoDB" id="4096961at2759"/>
<dbReference type="GO" id="GO:0043248">
    <property type="term" value="P:proteasome assembly"/>
    <property type="evidence" value="ECO:0007669"/>
    <property type="project" value="TreeGrafter"/>
</dbReference>
<accession>A0A5E8BXB5</accession>
<keyword evidence="2" id="KW-1185">Reference proteome</keyword>
<dbReference type="AlphaFoldDB" id="A0A5E8BXB5"/>
<reference evidence="1 2" key="1">
    <citation type="submission" date="2019-09" db="EMBL/GenBank/DDBJ databases">
        <authorList>
            <person name="Brejova B."/>
        </authorList>
    </citation>
    <scope>NUCLEOTIDE SEQUENCE [LARGE SCALE GENOMIC DNA]</scope>
</reference>
<dbReference type="GeneID" id="43583639"/>